<keyword evidence="1" id="KW-0472">Membrane</keyword>
<dbReference type="Gene3D" id="3.40.250.10">
    <property type="entry name" value="Rhodanese-like domain"/>
    <property type="match status" value="1"/>
</dbReference>
<evidence type="ECO:0000256" key="1">
    <source>
        <dbReference type="SAM" id="Phobius"/>
    </source>
</evidence>
<dbReference type="InterPro" id="IPR036873">
    <property type="entry name" value="Rhodanese-like_dom_sf"/>
</dbReference>
<comment type="caution">
    <text evidence="3">The sequence shown here is derived from an EMBL/GenBank/DDBJ whole genome shotgun (WGS) entry which is preliminary data.</text>
</comment>
<dbReference type="AlphaFoldDB" id="A0A7X5LNZ8"/>
<keyword evidence="1" id="KW-1133">Transmembrane helix</keyword>
<dbReference type="SMART" id="SM00450">
    <property type="entry name" value="RHOD"/>
    <property type="match status" value="1"/>
</dbReference>
<dbReference type="EMBL" id="JAAAWN010000030">
    <property type="protein sequence ID" value="NDV92859.1"/>
    <property type="molecule type" value="Genomic_DNA"/>
</dbReference>
<organism evidence="3 4">
    <name type="scientific">Alteromonas profundi</name>
    <dbReference type="NCBI Taxonomy" id="2696062"/>
    <lineage>
        <taxon>Bacteria</taxon>
        <taxon>Pseudomonadati</taxon>
        <taxon>Pseudomonadota</taxon>
        <taxon>Gammaproteobacteria</taxon>
        <taxon>Alteromonadales</taxon>
        <taxon>Alteromonadaceae</taxon>
        <taxon>Alteromonas/Salinimonas group</taxon>
        <taxon>Alteromonas</taxon>
    </lineage>
</organism>
<feature type="transmembrane region" description="Helical" evidence="1">
    <location>
        <begin position="12"/>
        <end position="30"/>
    </location>
</feature>
<dbReference type="InterPro" id="IPR001763">
    <property type="entry name" value="Rhodanese-like_dom"/>
</dbReference>
<proteinExistence type="predicted"/>
<evidence type="ECO:0000259" key="2">
    <source>
        <dbReference type="PROSITE" id="PS50206"/>
    </source>
</evidence>
<evidence type="ECO:0000313" key="3">
    <source>
        <dbReference type="EMBL" id="NDV92859.1"/>
    </source>
</evidence>
<keyword evidence="4" id="KW-1185">Reference proteome</keyword>
<dbReference type="Proteomes" id="UP000470213">
    <property type="component" value="Unassembled WGS sequence"/>
</dbReference>
<dbReference type="PANTHER" id="PTHR43031">
    <property type="entry name" value="FAD-DEPENDENT OXIDOREDUCTASE"/>
    <property type="match status" value="1"/>
</dbReference>
<name>A0A7X5LNZ8_9ALTE</name>
<dbReference type="SUPFAM" id="SSF52821">
    <property type="entry name" value="Rhodanese/Cell cycle control phosphatase"/>
    <property type="match status" value="1"/>
</dbReference>
<dbReference type="PANTHER" id="PTHR43031:SF18">
    <property type="entry name" value="RHODANESE-RELATED SULFURTRANSFERASES"/>
    <property type="match status" value="1"/>
</dbReference>
<accession>A0A7X5LNZ8</accession>
<dbReference type="PROSITE" id="PS50206">
    <property type="entry name" value="RHODANESE_3"/>
    <property type="match status" value="1"/>
</dbReference>
<dbReference type="CDD" id="cd00158">
    <property type="entry name" value="RHOD"/>
    <property type="match status" value="1"/>
</dbReference>
<dbReference type="Pfam" id="PF00581">
    <property type="entry name" value="Rhodanese"/>
    <property type="match status" value="1"/>
</dbReference>
<protein>
    <submittedName>
        <fullName evidence="3">Rhodanese-like domain-containing protein</fullName>
    </submittedName>
</protein>
<gene>
    <name evidence="3" type="ORF">GTH32_16945</name>
</gene>
<feature type="domain" description="Rhodanese" evidence="2">
    <location>
        <begin position="50"/>
        <end position="141"/>
    </location>
</feature>
<sequence length="141" mass="15207">MDQLIEFAGNNIVLAGIWVALVAMLIFSYVSSLTSSIKEVNTHEATLMINKEDAVVVDIRAAKEYKAGHILGARQLKPEALREKNFSVLENSKDKPIILVCAMGNQARSTANAMSKAGFANVNVLKGGMNAWQSASLPTSK</sequence>
<dbReference type="RefSeq" id="WP_163087975.1">
    <property type="nucleotide sequence ID" value="NZ_JAAAWN010000030.1"/>
</dbReference>
<dbReference type="InterPro" id="IPR050229">
    <property type="entry name" value="GlpE_sulfurtransferase"/>
</dbReference>
<keyword evidence="1" id="KW-0812">Transmembrane</keyword>
<reference evidence="3 4" key="1">
    <citation type="submission" date="2020-01" db="EMBL/GenBank/DDBJ databases">
        <authorList>
            <person name="Chen J."/>
            <person name="Zhu S."/>
            <person name="Yang J."/>
        </authorList>
    </citation>
    <scope>NUCLEOTIDE SEQUENCE [LARGE SCALE GENOMIC DNA]</scope>
    <source>
        <strain evidence="3 4">345S023</strain>
    </source>
</reference>
<evidence type="ECO:0000313" key="4">
    <source>
        <dbReference type="Proteomes" id="UP000470213"/>
    </source>
</evidence>